<feature type="region of interest" description="Disordered" evidence="1">
    <location>
        <begin position="1"/>
        <end position="25"/>
    </location>
</feature>
<organism evidence="2 3">
    <name type="scientific">Discina gigas</name>
    <dbReference type="NCBI Taxonomy" id="1032678"/>
    <lineage>
        <taxon>Eukaryota</taxon>
        <taxon>Fungi</taxon>
        <taxon>Dikarya</taxon>
        <taxon>Ascomycota</taxon>
        <taxon>Pezizomycotina</taxon>
        <taxon>Pezizomycetes</taxon>
        <taxon>Pezizales</taxon>
        <taxon>Discinaceae</taxon>
        <taxon>Discina</taxon>
    </lineage>
</organism>
<name>A0ABR3GJ13_9PEZI</name>
<dbReference type="EMBL" id="JBBBZM010000060">
    <property type="protein sequence ID" value="KAL0635915.1"/>
    <property type="molecule type" value="Genomic_DNA"/>
</dbReference>
<evidence type="ECO:0000313" key="2">
    <source>
        <dbReference type="EMBL" id="KAL0635915.1"/>
    </source>
</evidence>
<evidence type="ECO:0000313" key="3">
    <source>
        <dbReference type="Proteomes" id="UP001447188"/>
    </source>
</evidence>
<reference evidence="2 3" key="1">
    <citation type="submission" date="2024-02" db="EMBL/GenBank/DDBJ databases">
        <title>Discinaceae phylogenomics.</title>
        <authorList>
            <person name="Dirks A.C."/>
            <person name="James T.Y."/>
        </authorList>
    </citation>
    <scope>NUCLEOTIDE SEQUENCE [LARGE SCALE GENOMIC DNA]</scope>
    <source>
        <strain evidence="2 3">ACD0624</strain>
    </source>
</reference>
<keyword evidence="3" id="KW-1185">Reference proteome</keyword>
<proteinExistence type="predicted"/>
<feature type="compositionally biased region" description="Basic and acidic residues" evidence="1">
    <location>
        <begin position="1"/>
        <end position="10"/>
    </location>
</feature>
<comment type="caution">
    <text evidence="2">The sequence shown here is derived from an EMBL/GenBank/DDBJ whole genome shotgun (WGS) entry which is preliminary data.</text>
</comment>
<protein>
    <submittedName>
        <fullName evidence="2">Uncharacterized protein</fullName>
    </submittedName>
</protein>
<gene>
    <name evidence="2" type="ORF">Q9L58_005159</name>
</gene>
<dbReference type="Proteomes" id="UP001447188">
    <property type="component" value="Unassembled WGS sequence"/>
</dbReference>
<sequence>MGNNDSKEAGNNDTKVAGSGASGSDFKGTDRNATIKLIFPSHGLPFAIPFSILPELVSKIDEILKDMEKKSPNSRESWKLKLPSGRILESPSPGDWVLIDVDNSLLIHNSLLTIQVVGGGTYLVLPMRGSDISAEDLKEAINAVKTTTRLGEDVLPIYTSG</sequence>
<accession>A0ABR3GJ13</accession>
<evidence type="ECO:0000256" key="1">
    <source>
        <dbReference type="SAM" id="MobiDB-lite"/>
    </source>
</evidence>